<keyword evidence="1" id="KW-1133">Transmembrane helix</keyword>
<feature type="transmembrane region" description="Helical" evidence="1">
    <location>
        <begin position="75"/>
        <end position="94"/>
    </location>
</feature>
<feature type="transmembrane region" description="Helical" evidence="1">
    <location>
        <begin position="151"/>
        <end position="167"/>
    </location>
</feature>
<accession>A0A0U9H5G8</accession>
<reference evidence="2 3" key="2">
    <citation type="journal article" date="2016" name="Genome Announc.">
        <title>Draft Genome Sequence of Oceanobacillus picturae Heshi-B3, Isolated from Fermented Rice Bran in a Traditional Japanese Seafood Dish.</title>
        <authorList>
            <person name="Akuzawa S."/>
            <person name="Nagaoka J."/>
            <person name="Kanekatsu M."/>
            <person name="Kanesaki Y."/>
            <person name="Suzuki T."/>
        </authorList>
    </citation>
    <scope>NUCLEOTIDE SEQUENCE [LARGE SCALE GENOMIC DNA]</scope>
    <source>
        <strain evidence="2 3">Heshi-B3</strain>
    </source>
</reference>
<feature type="transmembrane region" description="Helical" evidence="1">
    <location>
        <begin position="130"/>
        <end position="145"/>
    </location>
</feature>
<name>A0A0U9H5G8_9BACI</name>
<evidence type="ECO:0000256" key="1">
    <source>
        <dbReference type="SAM" id="Phobius"/>
    </source>
</evidence>
<evidence type="ECO:0000313" key="3">
    <source>
        <dbReference type="Proteomes" id="UP000052946"/>
    </source>
</evidence>
<feature type="transmembrane region" description="Helical" evidence="1">
    <location>
        <begin position="100"/>
        <end position="118"/>
    </location>
</feature>
<sequence>MEILKDLLAAISGVLNALPQGLLALTFGFASVPTAIAFVIGAFGNAVTSNVAVISYQAETITLAGTLGKNLRERISMIFFGALIMLIIGLFGLLERIIDWIGPVITNGMMAGVGIMLAKVAWDMARNDRLVGISSFASALIVYVATNDLVYTITISVILSSIIYFFGKKGEQEIKDNAPKEKLVLQKLILNPMVIRGALAMVCLNIGANIAFGKINGDIASTEVNVDTITIISSLADMGSALFGGGPVEVVISATASAPHAVWAGVIMMLLMAIILFVKLLPKIGKYVPSASIVGFLFVLGAIVTLPDNAAAALTAESGGATWIAGVTMVVTAISDPFLGMLAGVIMQFLLGIF</sequence>
<feature type="transmembrane region" description="Helical" evidence="1">
    <location>
        <begin position="34"/>
        <end position="54"/>
    </location>
</feature>
<comment type="caution">
    <text evidence="2">The sequence shown here is derived from an EMBL/GenBank/DDBJ whole genome shotgun (WGS) entry which is preliminary data.</text>
</comment>
<organism evidence="2 3">
    <name type="scientific">Oceanobacillus picturae</name>
    <dbReference type="NCBI Taxonomy" id="171693"/>
    <lineage>
        <taxon>Bacteria</taxon>
        <taxon>Bacillati</taxon>
        <taxon>Bacillota</taxon>
        <taxon>Bacilli</taxon>
        <taxon>Bacillales</taxon>
        <taxon>Bacillaceae</taxon>
        <taxon>Oceanobacillus</taxon>
    </lineage>
</organism>
<keyword evidence="1" id="KW-0472">Membrane</keyword>
<dbReference type="Proteomes" id="UP000052946">
    <property type="component" value="Unassembled WGS sequence"/>
</dbReference>
<feature type="transmembrane region" description="Helical" evidence="1">
    <location>
        <begin position="293"/>
        <end position="316"/>
    </location>
</feature>
<protein>
    <submittedName>
        <fullName evidence="2">Guanine permease</fullName>
    </submittedName>
</protein>
<dbReference type="EMBL" id="BBXV01000008">
    <property type="protein sequence ID" value="GAQ16545.1"/>
    <property type="molecule type" value="Genomic_DNA"/>
</dbReference>
<proteinExistence type="predicted"/>
<dbReference type="RefSeq" id="WP_058949278.1">
    <property type="nucleotide sequence ID" value="NZ_BBXV01000008.1"/>
</dbReference>
<dbReference type="AlphaFoldDB" id="A0A0U9H5G8"/>
<reference evidence="3" key="1">
    <citation type="submission" date="2015-07" db="EMBL/GenBank/DDBJ databases">
        <title>Draft Genome Sequence of Oceanobacillus picturae Heshi-B3 that Was Isolated from Fermented Rice Bran with Aging Salted Mackerel, Which Was Named Heshiko as Traditional Fermented Seafood in Japan.</title>
        <authorList>
            <person name="Akuzawa S."/>
            <person name="Nakagawa J."/>
            <person name="Kanekatsu T."/>
            <person name="Kanesaki Y."/>
            <person name="Suzuki T."/>
        </authorList>
    </citation>
    <scope>NUCLEOTIDE SEQUENCE [LARGE SCALE GENOMIC DNA]</scope>
    <source>
        <strain evidence="3">Heshi-B3</strain>
    </source>
</reference>
<gene>
    <name evidence="2" type="ORF">OPHB3_0469</name>
</gene>
<feature type="transmembrane region" description="Helical" evidence="1">
    <location>
        <begin position="188"/>
        <end position="212"/>
    </location>
</feature>
<feature type="transmembrane region" description="Helical" evidence="1">
    <location>
        <begin position="322"/>
        <end position="351"/>
    </location>
</feature>
<feature type="transmembrane region" description="Helical" evidence="1">
    <location>
        <begin position="261"/>
        <end position="281"/>
    </location>
</feature>
<dbReference type="OrthoDB" id="85542at2"/>
<evidence type="ECO:0000313" key="2">
    <source>
        <dbReference type="EMBL" id="GAQ16545.1"/>
    </source>
</evidence>
<keyword evidence="1" id="KW-0812">Transmembrane</keyword>